<dbReference type="EMBL" id="CAJC01000035">
    <property type="protein sequence ID" value="CCI51908.1"/>
    <property type="molecule type" value="Genomic_DNA"/>
</dbReference>
<sequence>MAAVLAVQPCSVTLPAGAGKTELIAASVAEAVHRGGTSLVLTHTHAGVDALRRRMKKFGVMRDRFVVRTIDSWSYDLIAHFPDLAGLAVPTIPDWTRSTEYHLAAARAAGTPAVAKMLRLSYTNLFVDEYHDCVLDQHNLVLSLSGSIPTTVLGDPLQSLLTFGETPPVDWDSDVLPNFPEVVVDHRPRRWEPDHAELGQWLVDIRTELTDGMPISFSGTPVRWVRKSDDRTFVSECMKALGQEGTIAVLGRFRHDCVSAASKLSGRYTVMEALDEKATLAFAAKVDTGSGAAVAHAVVEFAAKCSVGIPTHISSAKRKRLLNGLSFVTRDEDLKPTYEAVVRVREQPTPTTVRTAFELLGDLQGVSIHCREAWNEVSRSLAAAAADGCTVTEALHLARSHTRAAGRQAAARVVSRPLLVKGLEYDHVIILDPTAYGAQELYVALTRGSKSVTVISDSSTLPVARMQAHKKSPTRG</sequence>
<name>A0A077MBA6_9MICO</name>
<protein>
    <submittedName>
        <fullName evidence="1">MC29</fullName>
    </submittedName>
</protein>
<dbReference type="SUPFAM" id="SSF52540">
    <property type="entry name" value="P-loop containing nucleoside triphosphate hydrolases"/>
    <property type="match status" value="1"/>
</dbReference>
<comment type="caution">
    <text evidence="1">The sequence shown here is derived from an EMBL/GenBank/DDBJ whole genome shotgun (WGS) entry which is preliminary data.</text>
</comment>
<proteinExistence type="predicted"/>
<dbReference type="AlphaFoldDB" id="A0A077MBA6"/>
<dbReference type="Proteomes" id="UP000035720">
    <property type="component" value="Unassembled WGS sequence"/>
</dbReference>
<accession>A0A077MBA6</accession>
<dbReference type="InterPro" id="IPR027417">
    <property type="entry name" value="P-loop_NTPase"/>
</dbReference>
<keyword evidence="2" id="KW-1185">Reference proteome</keyword>
<gene>
    <name evidence="1" type="ORF">BN13_130050</name>
</gene>
<reference evidence="1 2" key="1">
    <citation type="journal article" date="2013" name="ISME J.">
        <title>A metabolic model for members of the genus Tetrasphaera involved in enhanced biological phosphorus removal.</title>
        <authorList>
            <person name="Kristiansen R."/>
            <person name="Nguyen H.T.T."/>
            <person name="Saunders A.M."/>
            <person name="Nielsen J.L."/>
            <person name="Wimmer R."/>
            <person name="Le V.Q."/>
            <person name="McIlroy S.J."/>
            <person name="Petrovski S."/>
            <person name="Seviour R.J."/>
            <person name="Calteau A."/>
            <person name="Nielsen K.L."/>
            <person name="Nielsen P.H."/>
        </authorList>
    </citation>
    <scope>NUCLEOTIDE SEQUENCE [LARGE SCALE GENOMIC DNA]</scope>
    <source>
        <strain evidence="1 2">Ben 74</strain>
    </source>
</reference>
<dbReference type="STRING" id="1193518.BN13_130050"/>
<organism evidence="1 2">
    <name type="scientific">Nostocoides jenkinsii Ben 74</name>
    <dbReference type="NCBI Taxonomy" id="1193518"/>
    <lineage>
        <taxon>Bacteria</taxon>
        <taxon>Bacillati</taxon>
        <taxon>Actinomycetota</taxon>
        <taxon>Actinomycetes</taxon>
        <taxon>Micrococcales</taxon>
        <taxon>Intrasporangiaceae</taxon>
        <taxon>Nostocoides</taxon>
    </lineage>
</organism>
<dbReference type="Gene3D" id="3.40.50.300">
    <property type="entry name" value="P-loop containing nucleotide triphosphate hydrolases"/>
    <property type="match status" value="2"/>
</dbReference>
<evidence type="ECO:0000313" key="1">
    <source>
        <dbReference type="EMBL" id="CCI51908.1"/>
    </source>
</evidence>
<evidence type="ECO:0000313" key="2">
    <source>
        <dbReference type="Proteomes" id="UP000035720"/>
    </source>
</evidence>